<dbReference type="Gene3D" id="3.40.720.10">
    <property type="entry name" value="Alkaline Phosphatase, subunit A"/>
    <property type="match status" value="1"/>
</dbReference>
<reference evidence="1 2" key="1">
    <citation type="submission" date="2020-12" db="EMBL/GenBank/DDBJ databases">
        <title>Halosimplex halophilum sp. nov. and Halosimplex salinum sp. nov., two new members of the genus Halosimplex.</title>
        <authorList>
            <person name="Cui H.L."/>
        </authorList>
    </citation>
    <scope>NUCLEOTIDE SEQUENCE [LARGE SCALE GENOMIC DNA]</scope>
    <source>
        <strain evidence="1 2">YGH94</strain>
    </source>
</reference>
<dbReference type="OrthoDB" id="100846at2157"/>
<dbReference type="EMBL" id="CP065856">
    <property type="protein sequence ID" value="QPV64343.1"/>
    <property type="molecule type" value="Genomic_DNA"/>
</dbReference>
<dbReference type="Proteomes" id="UP000595001">
    <property type="component" value="Chromosome"/>
</dbReference>
<keyword evidence="2" id="KW-1185">Reference proteome</keyword>
<dbReference type="KEGG" id="hlt:I7X12_06935"/>
<dbReference type="SUPFAM" id="SSF53649">
    <property type="entry name" value="Alkaline phosphatase-like"/>
    <property type="match status" value="1"/>
</dbReference>
<organism evidence="1 2">
    <name type="scientific">Halosimplex litoreum</name>
    <dbReference type="NCBI Taxonomy" id="1198301"/>
    <lineage>
        <taxon>Archaea</taxon>
        <taxon>Methanobacteriati</taxon>
        <taxon>Methanobacteriota</taxon>
        <taxon>Stenosarchaea group</taxon>
        <taxon>Halobacteria</taxon>
        <taxon>Halobacteriales</taxon>
        <taxon>Haloarculaceae</taxon>
        <taxon>Halosimplex</taxon>
    </lineage>
</organism>
<protein>
    <recommendedName>
        <fullName evidence="3">Sulfatase N-terminal domain-containing protein</fullName>
    </recommendedName>
</protein>
<dbReference type="GeneID" id="60588214"/>
<evidence type="ECO:0000313" key="1">
    <source>
        <dbReference type="EMBL" id="QPV64343.1"/>
    </source>
</evidence>
<name>A0A7T3G1R3_9EURY</name>
<dbReference type="InterPro" id="IPR017850">
    <property type="entry name" value="Alkaline_phosphatase_core_sf"/>
</dbReference>
<proteinExistence type="predicted"/>
<dbReference type="AlphaFoldDB" id="A0A7T3G1R3"/>
<accession>A0A7T3G1R3</accession>
<sequence length="319" mass="36780">MDLDNIVWTALDRSEAVLPFSPKQVMRSLGFIPWRLRGPIVRAAEYRYQRATYPDPLTPIWERDWDLLVVLDACRPEWMAAVEDEYGFVSDTGTIHSVGSHSKEWISNTFTSEYDSKMEDTIYITGNHYAEGLGQSPLRKFVTAHEVGEWAYESASPPANIITDLAVRNCRRTEWDRCIVHYMQPHKPFISRSGDRGDFTVKEWSTRYGPYHRYFNGELSLQDLHEKFVENLRYVLDEVEILLNNVDAPNAVLTADHGQALGEGGLWDHTPGVNHPSMRSVPWVETNAVDTHGHQPKEYESTKYDDETVKRNLKMLGYR</sequence>
<evidence type="ECO:0008006" key="3">
    <source>
        <dbReference type="Google" id="ProtNLM"/>
    </source>
</evidence>
<evidence type="ECO:0000313" key="2">
    <source>
        <dbReference type="Proteomes" id="UP000595001"/>
    </source>
</evidence>
<dbReference type="RefSeq" id="WP_198063116.1">
    <property type="nucleotide sequence ID" value="NZ_CP065856.1"/>
</dbReference>
<gene>
    <name evidence="1" type="ORF">I7X12_06935</name>
</gene>